<sequence>MRIGNLEIENRGLLAPMAGVTDSAFRRICMQMGAGLCYTEMVSAKGLLYGGDGSAALLKYAPEERPIGVQLFGREPQRIAQAVERVGELGFALIDLNMGCPAKKIVGNGEGSALMREMDVAHAVLQAAVRAAGELPVTVKFRAGWDEENRNAVAFARMAEQAGVAAVCIHGRTREQFYAGHADWEMIARVKAAVGIPVIGNGDVTDGESARAMLAQTGCDAVMVGRGAQGNPWIFRQIACALSGQPAPVLPSAGERIEKCMEQAAVMVREKGERTALREMRKHAAWYIKGLRGAAAVRGKINAVETLAQLDGILRQCLAAGDK</sequence>
<evidence type="ECO:0000313" key="16">
    <source>
        <dbReference type="EMBL" id="MBC8528478.1"/>
    </source>
</evidence>
<gene>
    <name evidence="16" type="primary">dusB</name>
    <name evidence="16" type="ORF">H8699_03385</name>
</gene>
<feature type="binding site" evidence="14">
    <location>
        <position position="170"/>
    </location>
    <ligand>
        <name>FMN</name>
        <dbReference type="ChEBI" id="CHEBI:58210"/>
    </ligand>
</feature>
<dbReference type="PIRSF" id="PIRSF006621">
    <property type="entry name" value="Dus"/>
    <property type="match status" value="1"/>
</dbReference>
<comment type="cofactor">
    <cofactor evidence="1 12 14">
        <name>FMN</name>
        <dbReference type="ChEBI" id="CHEBI:58210"/>
    </cofactor>
</comment>
<comment type="function">
    <text evidence="2 12">Catalyzes the synthesis of 5,6-dihydrouridine (D), a modified base found in the D-loop of most tRNAs, via the reduction of the C5-C6 double bond in target uridines.</text>
</comment>
<evidence type="ECO:0000256" key="12">
    <source>
        <dbReference type="PIRNR" id="PIRNR006621"/>
    </source>
</evidence>
<dbReference type="CDD" id="cd02801">
    <property type="entry name" value="DUS_like_FMN"/>
    <property type="match status" value="1"/>
</dbReference>
<keyword evidence="3" id="KW-0820">tRNA-binding</keyword>
<comment type="similarity">
    <text evidence="12">Belongs to the dus family.</text>
</comment>
<evidence type="ECO:0000256" key="3">
    <source>
        <dbReference type="ARBA" id="ARBA00022555"/>
    </source>
</evidence>
<protein>
    <recommendedName>
        <fullName evidence="12">tRNA-dihydrouridine synthase</fullName>
        <ecNumber evidence="12">1.3.1.-</ecNumber>
    </recommendedName>
</protein>
<evidence type="ECO:0000256" key="5">
    <source>
        <dbReference type="ARBA" id="ARBA00022643"/>
    </source>
</evidence>
<evidence type="ECO:0000256" key="9">
    <source>
        <dbReference type="ARBA" id="ARBA00023002"/>
    </source>
</evidence>
<evidence type="ECO:0000256" key="8">
    <source>
        <dbReference type="ARBA" id="ARBA00022884"/>
    </source>
</evidence>
<evidence type="ECO:0000256" key="11">
    <source>
        <dbReference type="ARBA" id="ARBA00048802"/>
    </source>
</evidence>
<proteinExistence type="inferred from homology"/>
<feature type="binding site" evidence="14">
    <location>
        <position position="70"/>
    </location>
    <ligand>
        <name>FMN</name>
        <dbReference type="ChEBI" id="CHEBI:58210"/>
    </ligand>
</feature>
<comment type="catalytic activity">
    <reaction evidence="10">
        <text>a 5,6-dihydrouridine in tRNA + NADP(+) = a uridine in tRNA + NADPH + H(+)</text>
        <dbReference type="Rhea" id="RHEA:23624"/>
        <dbReference type="Rhea" id="RHEA-COMP:13339"/>
        <dbReference type="Rhea" id="RHEA-COMP:13887"/>
        <dbReference type="ChEBI" id="CHEBI:15378"/>
        <dbReference type="ChEBI" id="CHEBI:57783"/>
        <dbReference type="ChEBI" id="CHEBI:58349"/>
        <dbReference type="ChEBI" id="CHEBI:65315"/>
        <dbReference type="ChEBI" id="CHEBI:74443"/>
    </reaction>
</comment>
<evidence type="ECO:0000259" key="15">
    <source>
        <dbReference type="Pfam" id="PF01207"/>
    </source>
</evidence>
<organism evidence="16 17">
    <name type="scientific">Luoshenia tenuis</name>
    <dbReference type="NCBI Taxonomy" id="2763654"/>
    <lineage>
        <taxon>Bacteria</taxon>
        <taxon>Bacillati</taxon>
        <taxon>Bacillota</taxon>
        <taxon>Clostridia</taxon>
        <taxon>Christensenellales</taxon>
        <taxon>Christensenellaceae</taxon>
        <taxon>Luoshenia</taxon>
    </lineage>
</organism>
<dbReference type="GO" id="GO:0017150">
    <property type="term" value="F:tRNA dihydrouridine synthase activity"/>
    <property type="evidence" value="ECO:0007669"/>
    <property type="project" value="InterPro"/>
</dbReference>
<dbReference type="AlphaFoldDB" id="A0A926CZI8"/>
<evidence type="ECO:0000256" key="6">
    <source>
        <dbReference type="ARBA" id="ARBA00022694"/>
    </source>
</evidence>
<dbReference type="GO" id="GO:0050660">
    <property type="term" value="F:flavin adenine dinucleotide binding"/>
    <property type="evidence" value="ECO:0007669"/>
    <property type="project" value="InterPro"/>
</dbReference>
<dbReference type="Gene3D" id="3.20.20.70">
    <property type="entry name" value="Aldolase class I"/>
    <property type="match status" value="1"/>
</dbReference>
<dbReference type="GO" id="GO:0000049">
    <property type="term" value="F:tRNA binding"/>
    <property type="evidence" value="ECO:0007669"/>
    <property type="project" value="UniProtKB-KW"/>
</dbReference>
<dbReference type="RefSeq" id="WP_249284481.1">
    <property type="nucleotide sequence ID" value="NZ_JACRSO010000001.1"/>
</dbReference>
<keyword evidence="6 12" id="KW-0819">tRNA processing</keyword>
<dbReference type="InterPro" id="IPR001269">
    <property type="entry name" value="DUS_fam"/>
</dbReference>
<name>A0A926CZI8_9FIRM</name>
<evidence type="ECO:0000256" key="4">
    <source>
        <dbReference type="ARBA" id="ARBA00022630"/>
    </source>
</evidence>
<keyword evidence="9 12" id="KW-0560">Oxidoreductase</keyword>
<dbReference type="SUPFAM" id="SSF51395">
    <property type="entry name" value="FMN-linked oxidoreductases"/>
    <property type="match status" value="1"/>
</dbReference>
<dbReference type="NCBIfam" id="TIGR00737">
    <property type="entry name" value="nifR3_yhdG"/>
    <property type="match status" value="1"/>
</dbReference>
<dbReference type="PANTHER" id="PTHR45846:SF1">
    <property type="entry name" value="TRNA-DIHYDROURIDINE(47) SYNTHASE [NAD(P)(+)]-LIKE"/>
    <property type="match status" value="1"/>
</dbReference>
<dbReference type="InterPro" id="IPR018517">
    <property type="entry name" value="tRNA_hU_synthase_CS"/>
</dbReference>
<feature type="active site" description="Proton donor" evidence="13">
    <location>
        <position position="100"/>
    </location>
</feature>
<reference evidence="16" key="1">
    <citation type="submission" date="2020-08" db="EMBL/GenBank/DDBJ databases">
        <title>Genome public.</title>
        <authorList>
            <person name="Liu C."/>
            <person name="Sun Q."/>
        </authorList>
    </citation>
    <scope>NUCLEOTIDE SEQUENCE</scope>
    <source>
        <strain evidence="16">NSJ-44</strain>
    </source>
</reference>
<keyword evidence="4 12" id="KW-0285">Flavoprotein</keyword>
<feature type="domain" description="DUS-like FMN-binding" evidence="15">
    <location>
        <begin position="13"/>
        <end position="312"/>
    </location>
</feature>
<dbReference type="InterPro" id="IPR013785">
    <property type="entry name" value="Aldolase_TIM"/>
</dbReference>
<keyword evidence="7" id="KW-0521">NADP</keyword>
<evidence type="ECO:0000256" key="2">
    <source>
        <dbReference type="ARBA" id="ARBA00002790"/>
    </source>
</evidence>
<evidence type="ECO:0000256" key="1">
    <source>
        <dbReference type="ARBA" id="ARBA00001917"/>
    </source>
</evidence>
<evidence type="ECO:0000256" key="14">
    <source>
        <dbReference type="PIRSR" id="PIRSR006621-2"/>
    </source>
</evidence>
<keyword evidence="5 12" id="KW-0288">FMN</keyword>
<dbReference type="InterPro" id="IPR024036">
    <property type="entry name" value="tRNA-dHydroUridine_Synthase_C"/>
</dbReference>
<dbReference type="PROSITE" id="PS01136">
    <property type="entry name" value="UPF0034"/>
    <property type="match status" value="1"/>
</dbReference>
<evidence type="ECO:0000256" key="13">
    <source>
        <dbReference type="PIRSR" id="PIRSR006621-1"/>
    </source>
</evidence>
<dbReference type="InterPro" id="IPR004652">
    <property type="entry name" value="DusB-like"/>
</dbReference>
<dbReference type="Gene3D" id="1.10.1200.80">
    <property type="entry name" value="Putative flavin oxidoreducatase, domain 2"/>
    <property type="match status" value="1"/>
</dbReference>
<dbReference type="Pfam" id="PF01207">
    <property type="entry name" value="Dus"/>
    <property type="match status" value="1"/>
</dbReference>
<dbReference type="Proteomes" id="UP000654279">
    <property type="component" value="Unassembled WGS sequence"/>
</dbReference>
<comment type="catalytic activity">
    <reaction evidence="11">
        <text>a 5,6-dihydrouridine in tRNA + NAD(+) = a uridine in tRNA + NADH + H(+)</text>
        <dbReference type="Rhea" id="RHEA:54452"/>
        <dbReference type="Rhea" id="RHEA-COMP:13339"/>
        <dbReference type="Rhea" id="RHEA-COMP:13887"/>
        <dbReference type="ChEBI" id="CHEBI:15378"/>
        <dbReference type="ChEBI" id="CHEBI:57540"/>
        <dbReference type="ChEBI" id="CHEBI:57945"/>
        <dbReference type="ChEBI" id="CHEBI:65315"/>
        <dbReference type="ChEBI" id="CHEBI:74443"/>
    </reaction>
</comment>
<evidence type="ECO:0000256" key="10">
    <source>
        <dbReference type="ARBA" id="ARBA00048205"/>
    </source>
</evidence>
<dbReference type="EC" id="1.3.1.-" evidence="12"/>
<evidence type="ECO:0000256" key="7">
    <source>
        <dbReference type="ARBA" id="ARBA00022857"/>
    </source>
</evidence>
<feature type="binding site" evidence="14">
    <location>
        <begin position="225"/>
        <end position="226"/>
    </location>
    <ligand>
        <name>FMN</name>
        <dbReference type="ChEBI" id="CHEBI:58210"/>
    </ligand>
</feature>
<keyword evidence="8" id="KW-0694">RNA-binding</keyword>
<dbReference type="PANTHER" id="PTHR45846">
    <property type="entry name" value="TRNA-DIHYDROURIDINE(47) SYNTHASE [NAD(P)(+)]-LIKE"/>
    <property type="match status" value="1"/>
</dbReference>
<keyword evidence="17" id="KW-1185">Reference proteome</keyword>
<feature type="binding site" evidence="14">
    <location>
        <position position="140"/>
    </location>
    <ligand>
        <name>FMN</name>
        <dbReference type="ChEBI" id="CHEBI:58210"/>
    </ligand>
</feature>
<accession>A0A926CZI8</accession>
<feature type="binding site" evidence="14">
    <location>
        <begin position="16"/>
        <end position="18"/>
    </location>
    <ligand>
        <name>FMN</name>
        <dbReference type="ChEBI" id="CHEBI:58210"/>
    </ligand>
</feature>
<dbReference type="EMBL" id="JACRSO010000001">
    <property type="protein sequence ID" value="MBC8528478.1"/>
    <property type="molecule type" value="Genomic_DNA"/>
</dbReference>
<dbReference type="InterPro" id="IPR035587">
    <property type="entry name" value="DUS-like_FMN-bd"/>
</dbReference>
<evidence type="ECO:0000313" key="17">
    <source>
        <dbReference type="Proteomes" id="UP000654279"/>
    </source>
</evidence>
<keyword evidence="14" id="KW-0547">Nucleotide-binding</keyword>
<comment type="caution">
    <text evidence="16">The sequence shown here is derived from an EMBL/GenBank/DDBJ whole genome shotgun (WGS) entry which is preliminary data.</text>
</comment>